<dbReference type="Gene3D" id="3.40.50.1820">
    <property type="entry name" value="alpha/beta hydrolase"/>
    <property type="match status" value="1"/>
</dbReference>
<keyword evidence="3" id="KW-1003">Cell membrane</keyword>
<dbReference type="GO" id="GO:0005886">
    <property type="term" value="C:plasma membrane"/>
    <property type="evidence" value="ECO:0007669"/>
    <property type="project" value="UniProtKB-SubCell"/>
</dbReference>
<evidence type="ECO:0000256" key="9">
    <source>
        <dbReference type="ARBA" id="ARBA00022963"/>
    </source>
</evidence>
<reference evidence="17" key="1">
    <citation type="submission" date="2021-01" db="EMBL/GenBank/DDBJ databases">
        <authorList>
            <person name="Corre E."/>
            <person name="Pelletier E."/>
            <person name="Niang G."/>
            <person name="Scheremetjew M."/>
            <person name="Finn R."/>
            <person name="Kale V."/>
            <person name="Holt S."/>
            <person name="Cochrane G."/>
            <person name="Meng A."/>
            <person name="Brown T."/>
            <person name="Cohen L."/>
        </authorList>
    </citation>
    <scope>NUCLEOTIDE SEQUENCE</scope>
    <source>
        <strain evidence="17">NY070348D</strain>
    </source>
</reference>
<evidence type="ECO:0000256" key="3">
    <source>
        <dbReference type="ARBA" id="ARBA00022475"/>
    </source>
</evidence>
<keyword evidence="6" id="KW-0479">Metal-binding</keyword>
<evidence type="ECO:0000256" key="11">
    <source>
        <dbReference type="ARBA" id="ARBA00023098"/>
    </source>
</evidence>
<evidence type="ECO:0000256" key="8">
    <source>
        <dbReference type="ARBA" id="ARBA00022837"/>
    </source>
</evidence>
<keyword evidence="8" id="KW-0106">Calcium</keyword>
<evidence type="ECO:0000256" key="1">
    <source>
        <dbReference type="ARBA" id="ARBA00001913"/>
    </source>
</evidence>
<keyword evidence="11" id="KW-0443">Lipid metabolism</keyword>
<organism evidence="17">
    <name type="scientific">Mucochytrium quahogii</name>
    <dbReference type="NCBI Taxonomy" id="96639"/>
    <lineage>
        <taxon>Eukaryota</taxon>
        <taxon>Sar</taxon>
        <taxon>Stramenopiles</taxon>
        <taxon>Bigyra</taxon>
        <taxon>Labyrinthulomycetes</taxon>
        <taxon>Thraustochytrida</taxon>
        <taxon>Thraustochytriidae</taxon>
        <taxon>Mucochytrium</taxon>
    </lineage>
</organism>
<keyword evidence="12 15" id="KW-0472">Membrane</keyword>
<gene>
    <name evidence="17" type="ORF">QSP1433_LOCUS13275</name>
</gene>
<evidence type="ECO:0000256" key="4">
    <source>
        <dbReference type="ARBA" id="ARBA00022553"/>
    </source>
</evidence>
<name>A0A7S2SED5_9STRA</name>
<dbReference type="PANTHER" id="PTHR45792">
    <property type="entry name" value="DIACYLGLYCEROL LIPASE HOMOLOG-RELATED"/>
    <property type="match status" value="1"/>
</dbReference>
<feature type="transmembrane region" description="Helical" evidence="15">
    <location>
        <begin position="12"/>
        <end position="30"/>
    </location>
</feature>
<dbReference type="CDD" id="cd00519">
    <property type="entry name" value="Lipase_3"/>
    <property type="match status" value="1"/>
</dbReference>
<keyword evidence="4" id="KW-0597">Phosphoprotein</keyword>
<dbReference type="InterPro" id="IPR002921">
    <property type="entry name" value="Fungal_lipase-type"/>
</dbReference>
<dbReference type="SUPFAM" id="SSF53474">
    <property type="entry name" value="alpha/beta-Hydrolases"/>
    <property type="match status" value="1"/>
</dbReference>
<proteinExistence type="predicted"/>
<evidence type="ECO:0000256" key="7">
    <source>
        <dbReference type="ARBA" id="ARBA00022801"/>
    </source>
</evidence>
<evidence type="ECO:0000259" key="16">
    <source>
        <dbReference type="Pfam" id="PF01764"/>
    </source>
</evidence>
<dbReference type="AlphaFoldDB" id="A0A7S2SED5"/>
<dbReference type="GO" id="GO:0016042">
    <property type="term" value="P:lipid catabolic process"/>
    <property type="evidence" value="ECO:0007669"/>
    <property type="project" value="UniProtKB-KW"/>
</dbReference>
<evidence type="ECO:0000256" key="15">
    <source>
        <dbReference type="SAM" id="Phobius"/>
    </source>
</evidence>
<dbReference type="InterPro" id="IPR052214">
    <property type="entry name" value="DAG_Lipase-Related"/>
</dbReference>
<comment type="catalytic activity">
    <reaction evidence="13">
        <text>a 1,2-diacyl-sn-glycerol + H2O = a 2-acylglycerol + a fatty acid + H(+)</text>
        <dbReference type="Rhea" id="RHEA:33275"/>
        <dbReference type="ChEBI" id="CHEBI:15377"/>
        <dbReference type="ChEBI" id="CHEBI:15378"/>
        <dbReference type="ChEBI" id="CHEBI:17389"/>
        <dbReference type="ChEBI" id="CHEBI:17815"/>
        <dbReference type="ChEBI" id="CHEBI:28868"/>
        <dbReference type="EC" id="3.1.1.116"/>
    </reaction>
    <physiologicalReaction direction="left-to-right" evidence="13">
        <dbReference type="Rhea" id="RHEA:33276"/>
    </physiologicalReaction>
</comment>
<sequence length="591" mass="66019">MLWYFLTGCAVGLLGTVSVLIVLTVILVPFHEETGQVTRSGFVRGKVGDKKGRLARWEARKKNVGNVVSSVSRPLTSGLKFALYCCELGFSIGINVTVIDFWIARKCFHIADILIDRLCHRFPVFRRLGRFLHFVDEVVGYAELITLFSLRLSRLLVHVMLESTLKVLHLHRFMSPLELIGASLNVASSICFRTDTLDAICALTDMIARETGVFSDTLRLGEFVHSIRALEKYQKGTSRHLASDVIYGSEESKIFADIDCCEDIAAYVMFAIAPYGQKALKFLSIIPYGSVTSDVQGAAYVTGLESTKSVILSEWEGGLFHPGYVLVVDETRKTIVLSVRGSIMPQDFLTDLICTSCKVKLIDNIEGYAHKGMFESATNLDRKLRAVCCNILLQREYSKFQFVITGHSLGAGVATLLGTLWLSPESQLLPEGQSGRIRVFGYGTPAVLSPNFTKRLSRFVTTVVVGNDMVPRFSLGSFQRLRERTLDLWKRPGTAETLSRENDQHEELEKIWKAGSQDHHAPTLVSPGRVLLFDDTHGSDIPRENLRVLDCTNSVEEQFQDMVLCENMFSSHLPQHYCSLLGDVPCPEQFI</sequence>
<accession>A0A7S2SED5</accession>
<evidence type="ECO:0000313" key="17">
    <source>
        <dbReference type="EMBL" id="CAD9697628.1"/>
    </source>
</evidence>
<dbReference type="InterPro" id="IPR029058">
    <property type="entry name" value="AB_hydrolase_fold"/>
</dbReference>
<feature type="domain" description="Fungal lipase-type" evidence="16">
    <location>
        <begin position="336"/>
        <end position="475"/>
    </location>
</feature>
<protein>
    <recommendedName>
        <fullName evidence="14">sn-1-specific diacylglycerol lipase</fullName>
        <ecNumber evidence="14">3.1.1.116</ecNumber>
    </recommendedName>
</protein>
<dbReference type="EMBL" id="HBHK01020875">
    <property type="protein sequence ID" value="CAD9697628.1"/>
    <property type="molecule type" value="Transcribed_RNA"/>
</dbReference>
<evidence type="ECO:0000256" key="12">
    <source>
        <dbReference type="ARBA" id="ARBA00023136"/>
    </source>
</evidence>
<evidence type="ECO:0000256" key="10">
    <source>
        <dbReference type="ARBA" id="ARBA00022989"/>
    </source>
</evidence>
<comment type="cofactor">
    <cofactor evidence="1">
        <name>Ca(2+)</name>
        <dbReference type="ChEBI" id="CHEBI:29108"/>
    </cofactor>
</comment>
<comment type="subcellular location">
    <subcellularLocation>
        <location evidence="2">Cell membrane</location>
        <topology evidence="2">Multi-pass membrane protein</topology>
    </subcellularLocation>
</comment>
<dbReference type="PANTHER" id="PTHR45792:SF8">
    <property type="entry name" value="DIACYLGLYCEROL LIPASE-ALPHA"/>
    <property type="match status" value="1"/>
</dbReference>
<keyword evidence="7" id="KW-0378">Hydrolase</keyword>
<evidence type="ECO:0000256" key="14">
    <source>
        <dbReference type="ARBA" id="ARBA00026104"/>
    </source>
</evidence>
<keyword evidence="9" id="KW-0442">Lipid degradation</keyword>
<dbReference type="GO" id="GO:0046872">
    <property type="term" value="F:metal ion binding"/>
    <property type="evidence" value="ECO:0007669"/>
    <property type="project" value="UniProtKB-KW"/>
</dbReference>
<dbReference type="Pfam" id="PF01764">
    <property type="entry name" value="Lipase_3"/>
    <property type="match status" value="1"/>
</dbReference>
<dbReference type="EC" id="3.1.1.116" evidence="14"/>
<evidence type="ECO:0000256" key="5">
    <source>
        <dbReference type="ARBA" id="ARBA00022692"/>
    </source>
</evidence>
<keyword evidence="5 15" id="KW-0812">Transmembrane</keyword>
<evidence type="ECO:0000256" key="2">
    <source>
        <dbReference type="ARBA" id="ARBA00004651"/>
    </source>
</evidence>
<evidence type="ECO:0000256" key="6">
    <source>
        <dbReference type="ARBA" id="ARBA00022723"/>
    </source>
</evidence>
<keyword evidence="10 15" id="KW-1133">Transmembrane helix</keyword>
<evidence type="ECO:0000256" key="13">
    <source>
        <dbReference type="ARBA" id="ARBA00024531"/>
    </source>
</evidence>
<dbReference type="GO" id="GO:0016298">
    <property type="term" value="F:lipase activity"/>
    <property type="evidence" value="ECO:0007669"/>
    <property type="project" value="TreeGrafter"/>
</dbReference>